<organism evidence="6 7">
    <name type="scientific">Bifidobacterium primatium</name>
    <dbReference type="NCBI Taxonomy" id="2045438"/>
    <lineage>
        <taxon>Bacteria</taxon>
        <taxon>Bacillati</taxon>
        <taxon>Actinomycetota</taxon>
        <taxon>Actinomycetes</taxon>
        <taxon>Bifidobacteriales</taxon>
        <taxon>Bifidobacteriaceae</taxon>
        <taxon>Bifidobacterium</taxon>
    </lineage>
</organism>
<keyword evidence="1" id="KW-0805">Transcription regulation</keyword>
<evidence type="ECO:0000256" key="4">
    <source>
        <dbReference type="SAM" id="MobiDB-lite"/>
    </source>
</evidence>
<dbReference type="PROSITE" id="PS50932">
    <property type="entry name" value="HTH_LACI_2"/>
    <property type="match status" value="1"/>
</dbReference>
<dbReference type="Gene3D" id="1.10.260.40">
    <property type="entry name" value="lambda repressor-like DNA-binding domains"/>
    <property type="match status" value="1"/>
</dbReference>
<sequence length="358" mass="38508">MSSVHDEDDGHVVGAHAESPGDGREAGPVTITDVARAAGVSIATVSRTFRYPDRVNVRTSGHVRAVAERLGYHAQAIRPRVEDRLAGLISLTVNDLGNPVYSQIARAVQRECSRRNFGLMVSETEESPHSERAIATRAIPHVDGMILCAPRLPDATIRKLAQSRPLAVMNRAVGGVQSLYADDGPAIMDAVSALAELGHREVTYIAGTRQAWQNGLRANALRAACRRMGIRLRRTSHAYPVGPESEEAFEEFLARPTTAAVAYNDEVAYAFMTFLEAHGLSVPDDVSVVGIDDIPLCEVCSPKLASIAVPRQELAREAARRVIGQVLHSGDDALAPVVLRSRFVRRASMGAASGSPRA</sequence>
<dbReference type="RefSeq" id="WP_100510661.1">
    <property type="nucleotide sequence ID" value="NZ_PEBI01000002.1"/>
</dbReference>
<dbReference type="PANTHER" id="PTHR30146:SF109">
    <property type="entry name" value="HTH-TYPE TRANSCRIPTIONAL REGULATOR GALS"/>
    <property type="match status" value="1"/>
</dbReference>
<dbReference type="InterPro" id="IPR000843">
    <property type="entry name" value="HTH_LacI"/>
</dbReference>
<dbReference type="CDD" id="cd01392">
    <property type="entry name" value="HTH_LacI"/>
    <property type="match status" value="1"/>
</dbReference>
<comment type="caution">
    <text evidence="6">The sequence shown here is derived from an EMBL/GenBank/DDBJ whole genome shotgun (WGS) entry which is preliminary data.</text>
</comment>
<keyword evidence="3" id="KW-0804">Transcription</keyword>
<keyword evidence="7" id="KW-1185">Reference proteome</keyword>
<dbReference type="EMBL" id="PEBI01000002">
    <property type="protein sequence ID" value="PJM73371.1"/>
    <property type="molecule type" value="Genomic_DNA"/>
</dbReference>
<accession>A0A2M9H985</accession>
<dbReference type="GO" id="GO:0000976">
    <property type="term" value="F:transcription cis-regulatory region binding"/>
    <property type="evidence" value="ECO:0007669"/>
    <property type="project" value="TreeGrafter"/>
</dbReference>
<reference evidence="6 7" key="1">
    <citation type="submission" date="2017-10" db="EMBL/GenBank/DDBJ databases">
        <title>Draft genome sequences of strains TRE 1, TRE 9, TRE H and TRI 7, isolated from tamarins, belonging to four potential novel Bifidobacterium species.</title>
        <authorList>
            <person name="Mattarelli P."/>
            <person name="Modesto M."/>
            <person name="Puglisi E."/>
            <person name="Morelli L."/>
            <person name="Spezio C."/>
            <person name="Bonetti A."/>
            <person name="Sandri C."/>
        </authorList>
    </citation>
    <scope>NUCLEOTIDE SEQUENCE [LARGE SCALE GENOMIC DNA]</scope>
    <source>
        <strain evidence="7">TRE1</strain>
    </source>
</reference>
<feature type="compositionally biased region" description="Basic and acidic residues" evidence="4">
    <location>
        <begin position="1"/>
        <end position="11"/>
    </location>
</feature>
<proteinExistence type="predicted"/>
<dbReference type="SUPFAM" id="SSF53822">
    <property type="entry name" value="Periplasmic binding protein-like I"/>
    <property type="match status" value="1"/>
</dbReference>
<evidence type="ECO:0000256" key="3">
    <source>
        <dbReference type="ARBA" id="ARBA00023163"/>
    </source>
</evidence>
<evidence type="ECO:0000313" key="6">
    <source>
        <dbReference type="EMBL" id="PJM73371.1"/>
    </source>
</evidence>
<dbReference type="AlphaFoldDB" id="A0A2M9H985"/>
<dbReference type="Proteomes" id="UP000229095">
    <property type="component" value="Unassembled WGS sequence"/>
</dbReference>
<name>A0A2M9H985_9BIFI</name>
<dbReference type="Pfam" id="PF00356">
    <property type="entry name" value="LacI"/>
    <property type="match status" value="1"/>
</dbReference>
<dbReference type="InterPro" id="IPR028082">
    <property type="entry name" value="Peripla_BP_I"/>
</dbReference>
<evidence type="ECO:0000259" key="5">
    <source>
        <dbReference type="PROSITE" id="PS50932"/>
    </source>
</evidence>
<dbReference type="GO" id="GO:0003700">
    <property type="term" value="F:DNA-binding transcription factor activity"/>
    <property type="evidence" value="ECO:0007669"/>
    <property type="project" value="TreeGrafter"/>
</dbReference>
<dbReference type="InterPro" id="IPR046335">
    <property type="entry name" value="LacI/GalR-like_sensor"/>
</dbReference>
<dbReference type="SUPFAM" id="SSF47413">
    <property type="entry name" value="lambda repressor-like DNA-binding domains"/>
    <property type="match status" value="1"/>
</dbReference>
<dbReference type="Gene3D" id="3.40.50.2300">
    <property type="match status" value="2"/>
</dbReference>
<dbReference type="InterPro" id="IPR010982">
    <property type="entry name" value="Lambda_DNA-bd_dom_sf"/>
</dbReference>
<evidence type="ECO:0000313" key="7">
    <source>
        <dbReference type="Proteomes" id="UP000229095"/>
    </source>
</evidence>
<protein>
    <recommendedName>
        <fullName evidence="5">HTH lacI-type domain-containing protein</fullName>
    </recommendedName>
</protein>
<dbReference type="SMART" id="SM00354">
    <property type="entry name" value="HTH_LACI"/>
    <property type="match status" value="1"/>
</dbReference>
<feature type="domain" description="HTH lacI-type" evidence="5">
    <location>
        <begin position="29"/>
        <end position="87"/>
    </location>
</feature>
<dbReference type="Pfam" id="PF13377">
    <property type="entry name" value="Peripla_BP_3"/>
    <property type="match status" value="1"/>
</dbReference>
<evidence type="ECO:0000256" key="2">
    <source>
        <dbReference type="ARBA" id="ARBA00023125"/>
    </source>
</evidence>
<keyword evidence="2" id="KW-0238">DNA-binding</keyword>
<evidence type="ECO:0000256" key="1">
    <source>
        <dbReference type="ARBA" id="ARBA00023015"/>
    </source>
</evidence>
<dbReference type="CDD" id="cd06267">
    <property type="entry name" value="PBP1_LacI_sugar_binding-like"/>
    <property type="match status" value="1"/>
</dbReference>
<gene>
    <name evidence="6" type="ORF">CS006_04850</name>
</gene>
<dbReference type="OrthoDB" id="3258243at2"/>
<feature type="region of interest" description="Disordered" evidence="4">
    <location>
        <begin position="1"/>
        <end position="28"/>
    </location>
</feature>
<dbReference type="PANTHER" id="PTHR30146">
    <property type="entry name" value="LACI-RELATED TRANSCRIPTIONAL REPRESSOR"/>
    <property type="match status" value="1"/>
</dbReference>